<evidence type="ECO:0000256" key="1">
    <source>
        <dbReference type="SAM" id="SignalP"/>
    </source>
</evidence>
<reference evidence="2 3" key="1">
    <citation type="submission" date="2016-08" db="EMBL/GenBank/DDBJ databases">
        <title>A Parts List for Fungal Cellulosomes Revealed by Comparative Genomics.</title>
        <authorList>
            <consortium name="DOE Joint Genome Institute"/>
            <person name="Haitjema C.H."/>
            <person name="Gilmore S.P."/>
            <person name="Henske J.K."/>
            <person name="Solomon K.V."/>
            <person name="De Groot R."/>
            <person name="Kuo A."/>
            <person name="Mondo S.J."/>
            <person name="Salamov A.A."/>
            <person name="Labutti K."/>
            <person name="Zhao Z."/>
            <person name="Chiniquy J."/>
            <person name="Barry K."/>
            <person name="Brewer H.M."/>
            <person name="Purvine S.O."/>
            <person name="Wright A.T."/>
            <person name="Boxma B."/>
            <person name="Van Alen T."/>
            <person name="Hackstein J.H."/>
            <person name="Baker S.E."/>
            <person name="Grigoriev I.V."/>
            <person name="O'Malley M.A."/>
        </authorList>
    </citation>
    <scope>NUCLEOTIDE SEQUENCE [LARGE SCALE GENOMIC DNA]</scope>
    <source>
        <strain evidence="2 3">S4</strain>
    </source>
</reference>
<keyword evidence="3" id="KW-1185">Reference proteome</keyword>
<dbReference type="AlphaFoldDB" id="A0A1Y1VR61"/>
<protein>
    <recommendedName>
        <fullName evidence="4">Coth-domain-containing protein</fullName>
    </recommendedName>
</protein>
<keyword evidence="1" id="KW-0732">Signal</keyword>
<dbReference type="Proteomes" id="UP000193944">
    <property type="component" value="Unassembled WGS sequence"/>
</dbReference>
<comment type="caution">
    <text evidence="2">The sequence shown here is derived from an EMBL/GenBank/DDBJ whole genome shotgun (WGS) entry which is preliminary data.</text>
</comment>
<evidence type="ECO:0008006" key="4">
    <source>
        <dbReference type="Google" id="ProtNLM"/>
    </source>
</evidence>
<reference evidence="2 3" key="2">
    <citation type="submission" date="2016-08" db="EMBL/GenBank/DDBJ databases">
        <title>Pervasive Adenine N6-methylation of Active Genes in Fungi.</title>
        <authorList>
            <consortium name="DOE Joint Genome Institute"/>
            <person name="Mondo S.J."/>
            <person name="Dannebaum R.O."/>
            <person name="Kuo R.C."/>
            <person name="Labutti K."/>
            <person name="Haridas S."/>
            <person name="Kuo A."/>
            <person name="Salamov A."/>
            <person name="Ahrendt S.R."/>
            <person name="Lipzen A."/>
            <person name="Sullivan W."/>
            <person name="Andreopoulos W.B."/>
            <person name="Clum A."/>
            <person name="Lindquist E."/>
            <person name="Daum C."/>
            <person name="Ramamoorthy G.K."/>
            <person name="Gryganskyi A."/>
            <person name="Culley D."/>
            <person name="Magnuson J.K."/>
            <person name="James T.Y."/>
            <person name="O'Malley M.A."/>
            <person name="Stajich J.E."/>
            <person name="Spatafora J.W."/>
            <person name="Visel A."/>
            <person name="Grigoriev I.V."/>
        </authorList>
    </citation>
    <scope>NUCLEOTIDE SEQUENCE [LARGE SCALE GENOMIC DNA]</scope>
    <source>
        <strain evidence="2 3">S4</strain>
    </source>
</reference>
<accession>A0A1Y1VR61</accession>
<dbReference type="PANTHER" id="PTHR40050">
    <property type="entry name" value="INNER SPORE COAT PROTEIN H"/>
    <property type="match status" value="1"/>
</dbReference>
<dbReference type="OrthoDB" id="10267127at2759"/>
<dbReference type="Pfam" id="PF08757">
    <property type="entry name" value="CotH"/>
    <property type="match status" value="1"/>
</dbReference>
<name>A0A1Y1VR61_9FUNG</name>
<feature type="signal peptide" evidence="1">
    <location>
        <begin position="1"/>
        <end position="20"/>
    </location>
</feature>
<dbReference type="PANTHER" id="PTHR40050:SF1">
    <property type="entry name" value="INNER SPORE COAT PROTEIN H"/>
    <property type="match status" value="1"/>
</dbReference>
<evidence type="ECO:0000313" key="3">
    <source>
        <dbReference type="Proteomes" id="UP000193944"/>
    </source>
</evidence>
<feature type="chain" id="PRO_5012621097" description="Coth-domain-containing protein" evidence="1">
    <location>
        <begin position="21"/>
        <end position="575"/>
    </location>
</feature>
<proteinExistence type="predicted"/>
<dbReference type="InterPro" id="IPR014867">
    <property type="entry name" value="Spore_coat_CotH_CotH2/3/7"/>
</dbReference>
<sequence>MDICFFLILVLTYIVNTSLAVHFRVICSPSDYQGSGVTIYIDGNPQPMNSVNNDILYELDYDNIPNQYYYEITGTAQNELNLFGSPREWDPNSSTTFYEVYGRRHSIGDPLIQTIPRLYPPLDGYNKYSILFQEGEIPVINVHMSDTSYNELIALTSNSDVEFNVEFDLYTPYEKYHFTDATFSLSGQGSRNQEKKPYKIDLSSNETNKLNSEIYNRKEFKLRSIRFDPSAIKNKLAGDIAESLGLPITQSTPCRLYINNKAHGLYELADMYKKKFVRNFFNPEKNTDGYIYGSLYKGVSGKYPAYLYSDIGSSSLQNLYESIIAPTNGYDPHQDITDMIKWLEALPENASKEEIEKQFDIDMFLKYMIIEYLICQWDGYIGNGNNFLIYIEPNNGKYHFFSYDFDITFGKWCEAKEGTFDDFVANIKPDGTYGGGPKREPLLYSKIIKNPEINLLLNDLIKEIVSNLFNIQALGPRIDYFYEFLKDDLSWDLFSYDIMETQFFQGADKQDRPTAEIINNQFTTDQGSPENLKSFIRYKSENVAKIYGIGNLQANGPYGTVGGKIMAVKKKDDDD</sequence>
<evidence type="ECO:0000313" key="2">
    <source>
        <dbReference type="EMBL" id="ORX63768.1"/>
    </source>
</evidence>
<gene>
    <name evidence="2" type="ORF">BCR32DRAFT_273338</name>
</gene>
<organism evidence="2 3">
    <name type="scientific">Anaeromyces robustus</name>
    <dbReference type="NCBI Taxonomy" id="1754192"/>
    <lineage>
        <taxon>Eukaryota</taxon>
        <taxon>Fungi</taxon>
        <taxon>Fungi incertae sedis</taxon>
        <taxon>Chytridiomycota</taxon>
        <taxon>Chytridiomycota incertae sedis</taxon>
        <taxon>Neocallimastigomycetes</taxon>
        <taxon>Neocallimastigales</taxon>
        <taxon>Neocallimastigaceae</taxon>
        <taxon>Anaeromyces</taxon>
    </lineage>
</organism>
<dbReference type="EMBL" id="MCFG01000588">
    <property type="protein sequence ID" value="ORX63768.1"/>
    <property type="molecule type" value="Genomic_DNA"/>
</dbReference>